<dbReference type="Pfam" id="PF00005">
    <property type="entry name" value="ABC_tran"/>
    <property type="match status" value="1"/>
</dbReference>
<evidence type="ECO:0000259" key="5">
    <source>
        <dbReference type="PROSITE" id="PS50893"/>
    </source>
</evidence>
<dbReference type="InterPro" id="IPR003593">
    <property type="entry name" value="AAA+_ATPase"/>
</dbReference>
<dbReference type="CDD" id="cd03219">
    <property type="entry name" value="ABC_Mj1267_LivG_branched"/>
    <property type="match status" value="1"/>
</dbReference>
<gene>
    <name evidence="6" type="ORF">DFR37_12010</name>
</gene>
<protein>
    <submittedName>
        <fullName evidence="6">Amino acid/amide ABC transporter ATP-binding protein 1 (HAAT family)</fullName>
    </submittedName>
</protein>
<keyword evidence="2" id="KW-0472">Membrane</keyword>
<dbReference type="Proteomes" id="UP000253628">
    <property type="component" value="Unassembled WGS sequence"/>
</dbReference>
<dbReference type="GO" id="GO:0016887">
    <property type="term" value="F:ATP hydrolysis activity"/>
    <property type="evidence" value="ECO:0007669"/>
    <property type="project" value="InterPro"/>
</dbReference>
<dbReference type="SUPFAM" id="SSF52540">
    <property type="entry name" value="P-loop containing nucleoside triphosphate hydrolases"/>
    <property type="match status" value="1"/>
</dbReference>
<dbReference type="GO" id="GO:1903806">
    <property type="term" value="P:L-isoleucine import across plasma membrane"/>
    <property type="evidence" value="ECO:0007669"/>
    <property type="project" value="TreeGrafter"/>
</dbReference>
<proteinExistence type="predicted"/>
<dbReference type="RefSeq" id="WP_113935180.1">
    <property type="nucleotide sequence ID" value="NZ_JACCEU010000018.1"/>
</dbReference>
<reference evidence="6 7" key="1">
    <citation type="submission" date="2018-06" db="EMBL/GenBank/DDBJ databases">
        <title>Genomic Encyclopedia of Type Strains, Phase IV (KMG-IV): sequencing the most valuable type-strain genomes for metagenomic binning, comparative biology and taxonomic classification.</title>
        <authorList>
            <person name="Goeker M."/>
        </authorList>
    </citation>
    <scope>NUCLEOTIDE SEQUENCE [LARGE SCALE GENOMIC DNA]</scope>
    <source>
        <strain evidence="6 7">DSM 25520</strain>
    </source>
</reference>
<dbReference type="SMART" id="SM00382">
    <property type="entry name" value="AAA"/>
    <property type="match status" value="1"/>
</dbReference>
<name>A0A366H063_9BURK</name>
<dbReference type="InterPro" id="IPR003439">
    <property type="entry name" value="ABC_transporter-like_ATP-bd"/>
</dbReference>
<sequence length="247" mass="26839">MTELLRVQHVSKRFGGVIAVQDVNFTMRQGEILGLMGANGAGKTTLFSMIAGNVATTSGQIHFEGKLVPARPDLACRLGVARTFQIVRPFPGMTVLENCLIGTLYGSGRQKNLQAARKTCRTLLDELGLGAQADKPAASLTLAGRKRLEIARALSTHPKLLLLDEVLAGLNATEVNEALSLIQQLKQHYGLSIIIIEHVMKVLMRMSDRIVVMHDGHQLMEGTPAEVGNDPRVIRAYLGEQKNVRAA</sequence>
<feature type="domain" description="ABC transporter" evidence="5">
    <location>
        <begin position="5"/>
        <end position="240"/>
    </location>
</feature>
<dbReference type="Pfam" id="PF12399">
    <property type="entry name" value="BCA_ABC_TP_C"/>
    <property type="match status" value="1"/>
</dbReference>
<evidence type="ECO:0000313" key="7">
    <source>
        <dbReference type="Proteomes" id="UP000253628"/>
    </source>
</evidence>
<evidence type="ECO:0000256" key="4">
    <source>
        <dbReference type="ARBA" id="ARBA00022840"/>
    </source>
</evidence>
<dbReference type="InterPro" id="IPR027417">
    <property type="entry name" value="P-loop_NTPase"/>
</dbReference>
<dbReference type="PANTHER" id="PTHR45772">
    <property type="entry name" value="CONSERVED COMPONENT OF ABC TRANSPORTER FOR NATURAL AMINO ACIDS-RELATED"/>
    <property type="match status" value="1"/>
</dbReference>
<dbReference type="GO" id="GO:0015192">
    <property type="term" value="F:L-phenylalanine transmembrane transporter activity"/>
    <property type="evidence" value="ECO:0007669"/>
    <property type="project" value="TreeGrafter"/>
</dbReference>
<dbReference type="InterPro" id="IPR032823">
    <property type="entry name" value="BCA_ABC_TP_C"/>
</dbReference>
<comment type="caution">
    <text evidence="6">The sequence shown here is derived from an EMBL/GenBank/DDBJ whole genome shotgun (WGS) entry which is preliminary data.</text>
</comment>
<dbReference type="GO" id="GO:1903805">
    <property type="term" value="P:L-valine import across plasma membrane"/>
    <property type="evidence" value="ECO:0007669"/>
    <property type="project" value="TreeGrafter"/>
</dbReference>
<keyword evidence="2" id="KW-1003">Cell membrane</keyword>
<dbReference type="InterPro" id="IPR051120">
    <property type="entry name" value="ABC_AA/LPS_Transport"/>
</dbReference>
<keyword evidence="3" id="KW-0547">Nucleotide-binding</keyword>
<dbReference type="GO" id="GO:0005304">
    <property type="term" value="F:L-valine transmembrane transporter activity"/>
    <property type="evidence" value="ECO:0007669"/>
    <property type="project" value="TreeGrafter"/>
</dbReference>
<dbReference type="PROSITE" id="PS50893">
    <property type="entry name" value="ABC_TRANSPORTER_2"/>
    <property type="match status" value="1"/>
</dbReference>
<dbReference type="EMBL" id="QNRQ01000020">
    <property type="protein sequence ID" value="RBP35083.1"/>
    <property type="molecule type" value="Genomic_DNA"/>
</dbReference>
<dbReference type="AlphaFoldDB" id="A0A366H063"/>
<dbReference type="PANTHER" id="PTHR45772:SF7">
    <property type="entry name" value="AMINO ACID ABC TRANSPORTER ATP-BINDING PROTEIN"/>
    <property type="match status" value="1"/>
</dbReference>
<evidence type="ECO:0000313" key="6">
    <source>
        <dbReference type="EMBL" id="RBP35083.1"/>
    </source>
</evidence>
<dbReference type="Gene3D" id="3.40.50.300">
    <property type="entry name" value="P-loop containing nucleotide triphosphate hydrolases"/>
    <property type="match status" value="1"/>
</dbReference>
<evidence type="ECO:0000256" key="2">
    <source>
        <dbReference type="ARBA" id="ARBA00022475"/>
    </source>
</evidence>
<dbReference type="GO" id="GO:0042941">
    <property type="term" value="P:D-alanine transmembrane transport"/>
    <property type="evidence" value="ECO:0007669"/>
    <property type="project" value="TreeGrafter"/>
</dbReference>
<dbReference type="GO" id="GO:0015808">
    <property type="term" value="P:L-alanine transport"/>
    <property type="evidence" value="ECO:0007669"/>
    <property type="project" value="TreeGrafter"/>
</dbReference>
<dbReference type="GO" id="GO:0015188">
    <property type="term" value="F:L-isoleucine transmembrane transporter activity"/>
    <property type="evidence" value="ECO:0007669"/>
    <property type="project" value="TreeGrafter"/>
</dbReference>
<dbReference type="GO" id="GO:0005524">
    <property type="term" value="F:ATP binding"/>
    <property type="evidence" value="ECO:0007669"/>
    <property type="project" value="UniProtKB-KW"/>
</dbReference>
<evidence type="ECO:0000256" key="1">
    <source>
        <dbReference type="ARBA" id="ARBA00022448"/>
    </source>
</evidence>
<keyword evidence="7" id="KW-1185">Reference proteome</keyword>
<dbReference type="GO" id="GO:0005886">
    <property type="term" value="C:plasma membrane"/>
    <property type="evidence" value="ECO:0007669"/>
    <property type="project" value="TreeGrafter"/>
</dbReference>
<keyword evidence="1" id="KW-0813">Transport</keyword>
<dbReference type="OrthoDB" id="9805514at2"/>
<accession>A0A366H063</accession>
<evidence type="ECO:0000256" key="3">
    <source>
        <dbReference type="ARBA" id="ARBA00022741"/>
    </source>
</evidence>
<organism evidence="6 7">
    <name type="scientific">Eoetvoesiella caeni</name>
    <dbReference type="NCBI Taxonomy" id="645616"/>
    <lineage>
        <taxon>Bacteria</taxon>
        <taxon>Pseudomonadati</taxon>
        <taxon>Pseudomonadota</taxon>
        <taxon>Betaproteobacteria</taxon>
        <taxon>Burkholderiales</taxon>
        <taxon>Alcaligenaceae</taxon>
        <taxon>Eoetvoesiella</taxon>
    </lineage>
</organism>
<keyword evidence="4 6" id="KW-0067">ATP-binding</keyword>